<dbReference type="Proteomes" id="UP000235145">
    <property type="component" value="Unassembled WGS sequence"/>
</dbReference>
<sequence length="139" mass="15551">MVTATASTCCSIVTIPNRLYPYRWCPTEALKSISIVRTSSQLHIGRPFQGKNISGHVLVLVGGCFNLKKEVADVMPSHVNKDGKSVYLNLSSWNIGRSLYVTNLFFLHSPIGVGYYHSNTTSDILNAIKELLQICFYFY</sequence>
<comment type="similarity">
    <text evidence="1">Belongs to the peptidase S10 family.</text>
</comment>
<dbReference type="AlphaFoldDB" id="A0A9R1W4U9"/>
<comment type="caution">
    <text evidence="2">The sequence shown here is derived from an EMBL/GenBank/DDBJ whole genome shotgun (WGS) entry which is preliminary data.</text>
</comment>
<name>A0A9R1W4U9_LACSA</name>
<dbReference type="GO" id="GO:0004185">
    <property type="term" value="F:serine-type carboxypeptidase activity"/>
    <property type="evidence" value="ECO:0007669"/>
    <property type="project" value="InterPro"/>
</dbReference>
<accession>A0A9R1W4U9</accession>
<gene>
    <name evidence="2" type="ORF">LSAT_V11C300133190</name>
</gene>
<proteinExistence type="inferred from homology"/>
<dbReference type="InterPro" id="IPR001563">
    <property type="entry name" value="Peptidase_S10"/>
</dbReference>
<evidence type="ECO:0000313" key="2">
    <source>
        <dbReference type="EMBL" id="KAJ0216462.1"/>
    </source>
</evidence>
<dbReference type="Pfam" id="PF00450">
    <property type="entry name" value="Peptidase_S10"/>
    <property type="match status" value="1"/>
</dbReference>
<protein>
    <submittedName>
        <fullName evidence="2">Uncharacterized protein</fullName>
    </submittedName>
</protein>
<reference evidence="2 3" key="1">
    <citation type="journal article" date="2017" name="Nat. Commun.">
        <title>Genome assembly with in vitro proximity ligation data and whole-genome triplication in lettuce.</title>
        <authorList>
            <person name="Reyes-Chin-Wo S."/>
            <person name="Wang Z."/>
            <person name="Yang X."/>
            <person name="Kozik A."/>
            <person name="Arikit S."/>
            <person name="Song C."/>
            <person name="Xia L."/>
            <person name="Froenicke L."/>
            <person name="Lavelle D.O."/>
            <person name="Truco M.J."/>
            <person name="Xia R."/>
            <person name="Zhu S."/>
            <person name="Xu C."/>
            <person name="Xu H."/>
            <person name="Xu X."/>
            <person name="Cox K."/>
            <person name="Korf I."/>
            <person name="Meyers B.C."/>
            <person name="Michelmore R.W."/>
        </authorList>
    </citation>
    <scope>NUCLEOTIDE SEQUENCE [LARGE SCALE GENOMIC DNA]</scope>
    <source>
        <strain evidence="3">cv. Salinas</strain>
        <tissue evidence="2">Seedlings</tissue>
    </source>
</reference>
<organism evidence="2 3">
    <name type="scientific">Lactuca sativa</name>
    <name type="common">Garden lettuce</name>
    <dbReference type="NCBI Taxonomy" id="4236"/>
    <lineage>
        <taxon>Eukaryota</taxon>
        <taxon>Viridiplantae</taxon>
        <taxon>Streptophyta</taxon>
        <taxon>Embryophyta</taxon>
        <taxon>Tracheophyta</taxon>
        <taxon>Spermatophyta</taxon>
        <taxon>Magnoliopsida</taxon>
        <taxon>eudicotyledons</taxon>
        <taxon>Gunneridae</taxon>
        <taxon>Pentapetalae</taxon>
        <taxon>asterids</taxon>
        <taxon>campanulids</taxon>
        <taxon>Asterales</taxon>
        <taxon>Asteraceae</taxon>
        <taxon>Cichorioideae</taxon>
        <taxon>Cichorieae</taxon>
        <taxon>Lactucinae</taxon>
        <taxon>Lactuca</taxon>
    </lineage>
</organism>
<dbReference type="Gene3D" id="3.40.50.1820">
    <property type="entry name" value="alpha/beta hydrolase"/>
    <property type="match status" value="1"/>
</dbReference>
<dbReference type="GO" id="GO:0006508">
    <property type="term" value="P:proteolysis"/>
    <property type="evidence" value="ECO:0007669"/>
    <property type="project" value="InterPro"/>
</dbReference>
<evidence type="ECO:0000313" key="3">
    <source>
        <dbReference type="Proteomes" id="UP000235145"/>
    </source>
</evidence>
<dbReference type="InterPro" id="IPR029058">
    <property type="entry name" value="AB_hydrolase_fold"/>
</dbReference>
<keyword evidence="3" id="KW-1185">Reference proteome</keyword>
<dbReference type="EMBL" id="NBSK02000003">
    <property type="protein sequence ID" value="KAJ0216462.1"/>
    <property type="molecule type" value="Genomic_DNA"/>
</dbReference>
<evidence type="ECO:0000256" key="1">
    <source>
        <dbReference type="ARBA" id="ARBA00009431"/>
    </source>
</evidence>